<proteinExistence type="inferred from homology"/>
<dbReference type="InterPro" id="IPR036291">
    <property type="entry name" value="NAD(P)-bd_dom_sf"/>
</dbReference>
<name>A0A4R6JDR3_9ACTN</name>
<evidence type="ECO:0000256" key="2">
    <source>
        <dbReference type="ARBA" id="ARBA00023002"/>
    </source>
</evidence>
<dbReference type="PANTHER" id="PTHR43639">
    <property type="entry name" value="OXIDOREDUCTASE, SHORT-CHAIN DEHYDROGENASE/REDUCTASE FAMILY (AFU_ORTHOLOGUE AFUA_5G02870)"/>
    <property type="match status" value="1"/>
</dbReference>
<comment type="similarity">
    <text evidence="1">Belongs to the short-chain dehydrogenases/reductases (SDR) family.</text>
</comment>
<dbReference type="InterPro" id="IPR020904">
    <property type="entry name" value="Sc_DH/Rdtase_CS"/>
</dbReference>
<keyword evidence="4" id="KW-1185">Reference proteome</keyword>
<dbReference type="PRINTS" id="PR00080">
    <property type="entry name" value="SDRFAMILY"/>
</dbReference>
<dbReference type="SUPFAM" id="SSF51735">
    <property type="entry name" value="NAD(P)-binding Rossmann-fold domains"/>
    <property type="match status" value="1"/>
</dbReference>
<evidence type="ECO:0000313" key="4">
    <source>
        <dbReference type="Proteomes" id="UP000294901"/>
    </source>
</evidence>
<protein>
    <submittedName>
        <fullName evidence="3">Short-subunit dehydrogenase</fullName>
    </submittedName>
</protein>
<evidence type="ECO:0000256" key="1">
    <source>
        <dbReference type="ARBA" id="ARBA00006484"/>
    </source>
</evidence>
<dbReference type="RefSeq" id="WP_133878612.1">
    <property type="nucleotide sequence ID" value="NZ_BOMD01000108.1"/>
</dbReference>
<dbReference type="AlphaFoldDB" id="A0A4R6JDR3"/>
<dbReference type="CDD" id="cd05233">
    <property type="entry name" value="SDR_c"/>
    <property type="match status" value="1"/>
</dbReference>
<dbReference type="PANTHER" id="PTHR43639:SF1">
    <property type="entry name" value="SHORT-CHAIN DEHYDROGENASE_REDUCTASE FAMILY PROTEIN"/>
    <property type="match status" value="1"/>
</dbReference>
<dbReference type="PROSITE" id="PS00061">
    <property type="entry name" value="ADH_SHORT"/>
    <property type="match status" value="1"/>
</dbReference>
<keyword evidence="2" id="KW-0560">Oxidoreductase</keyword>
<dbReference type="PRINTS" id="PR00081">
    <property type="entry name" value="GDHRDH"/>
</dbReference>
<dbReference type="Proteomes" id="UP000294901">
    <property type="component" value="Unassembled WGS sequence"/>
</dbReference>
<comment type="caution">
    <text evidence="3">The sequence shown here is derived from an EMBL/GenBank/DDBJ whole genome shotgun (WGS) entry which is preliminary data.</text>
</comment>
<dbReference type="OrthoDB" id="4380821at2"/>
<gene>
    <name evidence="3" type="ORF">C8E87_8145</name>
</gene>
<evidence type="ECO:0000313" key="3">
    <source>
        <dbReference type="EMBL" id="TDO32675.1"/>
    </source>
</evidence>
<dbReference type="EMBL" id="SNWR01000002">
    <property type="protein sequence ID" value="TDO32675.1"/>
    <property type="molecule type" value="Genomic_DNA"/>
</dbReference>
<dbReference type="FunFam" id="3.40.50.720:FF:000084">
    <property type="entry name" value="Short-chain dehydrogenase reductase"/>
    <property type="match status" value="1"/>
</dbReference>
<reference evidence="3 4" key="1">
    <citation type="submission" date="2019-03" db="EMBL/GenBank/DDBJ databases">
        <title>Sequencing the genomes of 1000 actinobacteria strains.</title>
        <authorList>
            <person name="Klenk H.-P."/>
        </authorList>
    </citation>
    <scope>NUCLEOTIDE SEQUENCE [LARGE SCALE GENOMIC DNA]</scope>
    <source>
        <strain evidence="3 4">DSM 43805</strain>
    </source>
</reference>
<dbReference type="InterPro" id="IPR002347">
    <property type="entry name" value="SDR_fam"/>
</dbReference>
<sequence>MTQHLTGRTALVTGATSGIGAAIARTLGAAGAHVLVTGRDAGRGALVVDDIRKAGGSAGFEAVDLAAGADDLRAFAGRALSAAGGNLDILVNNAAVYPVGPTATMNDADTAGLLAVNVLAPHILVGALVPAMAERGHGTVVTVGSWMASVGTAYTALYSATKAAVEHLTRCWAAEYGPRGVRINTVSPGVTLTPGNEAHRPLLDQMTAATPAGRVAQPEDIARAVAFLVGDDARMIHGATLAVDGGITATRPS</sequence>
<organism evidence="3 4">
    <name type="scientific">Paractinoplanes brasiliensis</name>
    <dbReference type="NCBI Taxonomy" id="52695"/>
    <lineage>
        <taxon>Bacteria</taxon>
        <taxon>Bacillati</taxon>
        <taxon>Actinomycetota</taxon>
        <taxon>Actinomycetes</taxon>
        <taxon>Micromonosporales</taxon>
        <taxon>Micromonosporaceae</taxon>
        <taxon>Paractinoplanes</taxon>
    </lineage>
</organism>
<dbReference type="Pfam" id="PF13561">
    <property type="entry name" value="adh_short_C2"/>
    <property type="match status" value="1"/>
</dbReference>
<dbReference type="GO" id="GO:0016491">
    <property type="term" value="F:oxidoreductase activity"/>
    <property type="evidence" value="ECO:0007669"/>
    <property type="project" value="UniProtKB-KW"/>
</dbReference>
<accession>A0A4R6JDR3</accession>
<dbReference type="Gene3D" id="3.40.50.720">
    <property type="entry name" value="NAD(P)-binding Rossmann-like Domain"/>
    <property type="match status" value="1"/>
</dbReference>